<feature type="domain" description="NR LBD" evidence="11">
    <location>
        <begin position="670"/>
        <end position="907"/>
    </location>
</feature>
<dbReference type="PROSITE" id="PS51843">
    <property type="entry name" value="NR_LBD"/>
    <property type="match status" value="1"/>
</dbReference>
<feature type="compositionally biased region" description="Polar residues" evidence="9">
    <location>
        <begin position="154"/>
        <end position="167"/>
    </location>
</feature>
<feature type="compositionally biased region" description="Low complexity" evidence="9">
    <location>
        <begin position="180"/>
        <end position="204"/>
    </location>
</feature>
<evidence type="ECO:0000256" key="5">
    <source>
        <dbReference type="ARBA" id="ARBA00023125"/>
    </source>
</evidence>
<name>A0ABM1SF79_LIMPO</name>
<dbReference type="PRINTS" id="PR00398">
    <property type="entry name" value="STRDHORMONER"/>
</dbReference>
<dbReference type="PROSITE" id="PS51030">
    <property type="entry name" value="NUCLEAR_REC_DBD_2"/>
    <property type="match status" value="1"/>
</dbReference>
<dbReference type="SUPFAM" id="SSF48508">
    <property type="entry name" value="Nuclear receptor ligand-binding domain"/>
    <property type="match status" value="1"/>
</dbReference>
<dbReference type="InterPro" id="IPR050200">
    <property type="entry name" value="Nuclear_hormone_rcpt_NR3"/>
</dbReference>
<feature type="region of interest" description="Disordered" evidence="9">
    <location>
        <begin position="141"/>
        <end position="236"/>
    </location>
</feature>
<keyword evidence="1" id="KW-0479">Metal-binding</keyword>
<evidence type="ECO:0000256" key="2">
    <source>
        <dbReference type="ARBA" id="ARBA00022771"/>
    </source>
</evidence>
<feature type="compositionally biased region" description="Basic and acidic residues" evidence="9">
    <location>
        <begin position="208"/>
        <end position="236"/>
    </location>
</feature>
<keyword evidence="4" id="KW-0805">Transcription regulation</keyword>
<dbReference type="Proteomes" id="UP000694941">
    <property type="component" value="Unplaced"/>
</dbReference>
<evidence type="ECO:0000259" key="11">
    <source>
        <dbReference type="PROSITE" id="PS51843"/>
    </source>
</evidence>
<evidence type="ECO:0000256" key="7">
    <source>
        <dbReference type="ARBA" id="ARBA00023170"/>
    </source>
</evidence>
<gene>
    <name evidence="13" type="primary">LOC106459985</name>
</gene>
<evidence type="ECO:0000256" key="3">
    <source>
        <dbReference type="ARBA" id="ARBA00022833"/>
    </source>
</evidence>
<dbReference type="PANTHER" id="PTHR48092">
    <property type="entry name" value="KNIRPS-RELATED PROTEIN-RELATED"/>
    <property type="match status" value="1"/>
</dbReference>
<feature type="compositionally biased region" description="Low complexity" evidence="9">
    <location>
        <begin position="323"/>
        <end position="338"/>
    </location>
</feature>
<organism evidence="12 13">
    <name type="scientific">Limulus polyphemus</name>
    <name type="common">Atlantic horseshoe crab</name>
    <dbReference type="NCBI Taxonomy" id="6850"/>
    <lineage>
        <taxon>Eukaryota</taxon>
        <taxon>Metazoa</taxon>
        <taxon>Ecdysozoa</taxon>
        <taxon>Arthropoda</taxon>
        <taxon>Chelicerata</taxon>
        <taxon>Merostomata</taxon>
        <taxon>Xiphosura</taxon>
        <taxon>Limulidae</taxon>
        <taxon>Limulus</taxon>
    </lineage>
</organism>
<dbReference type="RefSeq" id="XP_022242284.1">
    <property type="nucleotide sequence ID" value="XM_022386576.1"/>
</dbReference>
<dbReference type="InterPro" id="IPR001723">
    <property type="entry name" value="Nuclear_hrmn_rcpt"/>
</dbReference>
<feature type="domain" description="Nuclear receptor" evidence="10">
    <location>
        <begin position="507"/>
        <end position="582"/>
    </location>
</feature>
<reference evidence="13" key="1">
    <citation type="submission" date="2025-08" db="UniProtKB">
        <authorList>
            <consortium name="RefSeq"/>
        </authorList>
    </citation>
    <scope>IDENTIFICATION</scope>
    <source>
        <tissue evidence="13">Muscle</tissue>
    </source>
</reference>
<dbReference type="InterPro" id="IPR001628">
    <property type="entry name" value="Znf_hrmn_rcpt"/>
</dbReference>
<feature type="region of interest" description="Disordered" evidence="9">
    <location>
        <begin position="604"/>
        <end position="629"/>
    </location>
</feature>
<keyword evidence="8" id="KW-0539">Nucleus</keyword>
<feature type="compositionally biased region" description="Polar residues" evidence="9">
    <location>
        <begin position="461"/>
        <end position="477"/>
    </location>
</feature>
<dbReference type="GeneID" id="106459985"/>
<evidence type="ECO:0000313" key="12">
    <source>
        <dbReference type="Proteomes" id="UP000694941"/>
    </source>
</evidence>
<dbReference type="InterPro" id="IPR000536">
    <property type="entry name" value="Nucl_hrmn_rcpt_lig-bd"/>
</dbReference>
<evidence type="ECO:0000259" key="10">
    <source>
        <dbReference type="PROSITE" id="PS51030"/>
    </source>
</evidence>
<dbReference type="SMART" id="SM00430">
    <property type="entry name" value="HOLI"/>
    <property type="match status" value="1"/>
</dbReference>
<evidence type="ECO:0000256" key="9">
    <source>
        <dbReference type="SAM" id="MobiDB-lite"/>
    </source>
</evidence>
<dbReference type="InterPro" id="IPR013088">
    <property type="entry name" value="Znf_NHR/GATA"/>
</dbReference>
<feature type="compositionally biased region" description="Polar residues" evidence="9">
    <location>
        <begin position="108"/>
        <end position="122"/>
    </location>
</feature>
<sequence>MSDKLCLSQILSPPFYKNLMAFNAKIRDSIPQLGTVQIVHCPDLRLTRSKQTKHGYCELNSYKYIVESLRSKITGSMFPLLLERMYKMSLFHNIKLKRRKVDSRCSSDGETNPDPNNSSPDSVVTLEPVLKEEELVHFASEFPLGSGEGGEESLITQSEDPNRSPDTNMLEEELESVKGSPMQSVQSPSQQAASSEREMLSSSSQDNVFHDEGKCTQEGAPEVRSEKPKESLEERGLDLSASTRQRVFIEELPHLNPHLWSPSSAQAYKRHFSAHEERPHVKQQSVSSLRGAPHQKMPLVMSDIPISGAGETVIWTSPSQGLQPSEQTSTSSIISSEIPVSRRHSVSNMERIGLLGRPVSSRSHPLSLYTSTPTSPITSSAPTIGQCGISAGPISGLSAIGNYPSFDLQYGTNVQRIPFTATSTSTSREDVLPQFRSRSSSLVSTSLISWSEKLPQPGPSSPTQLPDTQALNLSVSGNGRKEEPTVMAATPSTSRGPEVEEEETEQPMVCMICEDKATGLHYGIITCEGCKGFFKRTVQNKRVYTCVADGNCEITKAQRNRCQYCRFQKCLRQGMVLAAVREDRMPGGRNSGAVYNLYKVKYKKHKKGQKNGQVRQEQQKPPSSRYPQQEWANGQILKTALTNPADVMHLRHRLENCVTSSRDRQMPVEQALSSITQLIQCDDFEDVATLSNLQDLLSIKSELSEKLCQIGDNIVFKLVQWTTRLPFYSELPVTVHTQLLTHKWHEILVLTTCAYQAIHGPIKGSEASLEQDIAAGLCRLQTCLAAMMGRPITLDQLRSEAGPLVEHLTQLSSAFRRMRLCIEEYVCLKVIIMLNQAEEYQGQRELEAIQERYLAILREFIEHRFPQQPSRFSDLLARLPEVHAAAGLLLQSKMFYVPFILNTRISR</sequence>
<proteinExistence type="predicted"/>
<dbReference type="SUPFAM" id="SSF57716">
    <property type="entry name" value="Glucocorticoid receptor-like (DNA-binding domain)"/>
    <property type="match status" value="1"/>
</dbReference>
<keyword evidence="6" id="KW-0804">Transcription</keyword>
<feature type="region of interest" description="Disordered" evidence="9">
    <location>
        <begin position="102"/>
        <end position="123"/>
    </location>
</feature>
<keyword evidence="3" id="KW-0862">Zinc</keyword>
<dbReference type="Gene3D" id="1.10.565.10">
    <property type="entry name" value="Retinoid X Receptor"/>
    <property type="match status" value="1"/>
</dbReference>
<dbReference type="PRINTS" id="PR00047">
    <property type="entry name" value="STROIDFINGER"/>
</dbReference>
<dbReference type="Pfam" id="PF00104">
    <property type="entry name" value="Hormone_recep"/>
    <property type="match status" value="1"/>
</dbReference>
<keyword evidence="12" id="KW-1185">Reference proteome</keyword>
<evidence type="ECO:0000313" key="13">
    <source>
        <dbReference type="RefSeq" id="XP_022242284.1"/>
    </source>
</evidence>
<dbReference type="Gene3D" id="3.30.50.10">
    <property type="entry name" value="Erythroid Transcription Factor GATA-1, subunit A"/>
    <property type="match status" value="1"/>
</dbReference>
<keyword evidence="7" id="KW-0675">Receptor</keyword>
<keyword evidence="5" id="KW-0238">DNA-binding</keyword>
<feature type="compositionally biased region" description="Polar residues" evidence="9">
    <location>
        <begin position="615"/>
        <end position="629"/>
    </location>
</feature>
<dbReference type="Pfam" id="PF00105">
    <property type="entry name" value="zf-C4"/>
    <property type="match status" value="1"/>
</dbReference>
<accession>A0ABM1SF79</accession>
<dbReference type="PROSITE" id="PS00031">
    <property type="entry name" value="NUCLEAR_REC_DBD_1"/>
    <property type="match status" value="1"/>
</dbReference>
<evidence type="ECO:0000256" key="6">
    <source>
        <dbReference type="ARBA" id="ARBA00023163"/>
    </source>
</evidence>
<evidence type="ECO:0000256" key="1">
    <source>
        <dbReference type="ARBA" id="ARBA00022723"/>
    </source>
</evidence>
<evidence type="ECO:0000256" key="8">
    <source>
        <dbReference type="ARBA" id="ARBA00023242"/>
    </source>
</evidence>
<dbReference type="InterPro" id="IPR035500">
    <property type="entry name" value="NHR-like_dom_sf"/>
</dbReference>
<dbReference type="CDD" id="cd07168">
    <property type="entry name" value="NR_DBD_DHR4_like"/>
    <property type="match status" value="1"/>
</dbReference>
<keyword evidence="2" id="KW-0863">Zinc-finger</keyword>
<evidence type="ECO:0000256" key="4">
    <source>
        <dbReference type="ARBA" id="ARBA00023015"/>
    </source>
</evidence>
<feature type="region of interest" description="Disordered" evidence="9">
    <location>
        <begin position="318"/>
        <end position="338"/>
    </location>
</feature>
<protein>
    <submittedName>
        <fullName evidence="13">Ecdysone receptor-like isoform X1</fullName>
    </submittedName>
</protein>
<dbReference type="SMART" id="SM00399">
    <property type="entry name" value="ZnF_C4"/>
    <property type="match status" value="1"/>
</dbReference>
<feature type="region of interest" description="Disordered" evidence="9">
    <location>
        <begin position="452"/>
        <end position="501"/>
    </location>
</feature>